<keyword evidence="1" id="KW-0677">Repeat</keyword>
<evidence type="ECO:0000256" key="3">
    <source>
        <dbReference type="ARBA" id="ARBA00022821"/>
    </source>
</evidence>
<dbReference type="Gene3D" id="1.20.5.4130">
    <property type="match status" value="1"/>
</dbReference>
<dbReference type="Proteomes" id="UP000515124">
    <property type="component" value="Unplaced"/>
</dbReference>
<dbReference type="Pfam" id="PF18052">
    <property type="entry name" value="Rx_N"/>
    <property type="match status" value="1"/>
</dbReference>
<dbReference type="RefSeq" id="XP_021800312.1">
    <property type="nucleotide sequence ID" value="XM_021944620.1"/>
</dbReference>
<reference evidence="6" key="1">
    <citation type="submission" date="2025-08" db="UniProtKB">
        <authorList>
            <consortium name="RefSeq"/>
        </authorList>
    </citation>
    <scope>IDENTIFICATION</scope>
</reference>
<accession>A0A6P5RC30</accession>
<name>A0A6P5RC30_PRUAV</name>
<gene>
    <name evidence="6" type="primary">LOC110744633</name>
</gene>
<evidence type="ECO:0000313" key="5">
    <source>
        <dbReference type="Proteomes" id="UP000515124"/>
    </source>
</evidence>
<sequence length="157" mass="18179">MVGALIGEAFISASIQVLCDRITSREFIDLFRQKKLDQALLMKLKVTLLTLNAVLNDAEEKQIENPAVREWLNELKHAVFDAEDLLDEINYEALRCKLEGEGQIDNLTNKVWNFLSTSHNHFYQSMNVKIQELLQRLEDFVQLKSALGLREYVGRKR</sequence>
<organism evidence="5 6">
    <name type="scientific">Prunus avium</name>
    <name type="common">Cherry</name>
    <name type="synonym">Cerasus avium</name>
    <dbReference type="NCBI Taxonomy" id="42229"/>
    <lineage>
        <taxon>Eukaryota</taxon>
        <taxon>Viridiplantae</taxon>
        <taxon>Streptophyta</taxon>
        <taxon>Embryophyta</taxon>
        <taxon>Tracheophyta</taxon>
        <taxon>Spermatophyta</taxon>
        <taxon>Magnoliopsida</taxon>
        <taxon>eudicotyledons</taxon>
        <taxon>Gunneridae</taxon>
        <taxon>Pentapetalae</taxon>
        <taxon>rosids</taxon>
        <taxon>fabids</taxon>
        <taxon>Rosales</taxon>
        <taxon>Rosaceae</taxon>
        <taxon>Amygdaloideae</taxon>
        <taxon>Amygdaleae</taxon>
        <taxon>Prunus</taxon>
    </lineage>
</organism>
<keyword evidence="2" id="KW-0547">Nucleotide-binding</keyword>
<keyword evidence="3" id="KW-0611">Plant defense</keyword>
<evidence type="ECO:0000259" key="4">
    <source>
        <dbReference type="Pfam" id="PF18052"/>
    </source>
</evidence>
<dbReference type="GeneID" id="110744633"/>
<dbReference type="InterPro" id="IPR041118">
    <property type="entry name" value="Rx_N"/>
</dbReference>
<dbReference type="GO" id="GO:0006952">
    <property type="term" value="P:defense response"/>
    <property type="evidence" value="ECO:0007669"/>
    <property type="project" value="UniProtKB-KW"/>
</dbReference>
<protein>
    <submittedName>
        <fullName evidence="6">Disease resistance RPP13-like protein 1</fullName>
    </submittedName>
</protein>
<keyword evidence="5" id="KW-1185">Reference proteome</keyword>
<dbReference type="AlphaFoldDB" id="A0A6P5RC30"/>
<dbReference type="GO" id="GO:0000166">
    <property type="term" value="F:nucleotide binding"/>
    <property type="evidence" value="ECO:0007669"/>
    <property type="project" value="UniProtKB-KW"/>
</dbReference>
<evidence type="ECO:0000256" key="2">
    <source>
        <dbReference type="ARBA" id="ARBA00022741"/>
    </source>
</evidence>
<dbReference type="KEGG" id="pavi:110744633"/>
<feature type="domain" description="Disease resistance N-terminal" evidence="4">
    <location>
        <begin position="10"/>
        <end position="100"/>
    </location>
</feature>
<proteinExistence type="predicted"/>
<evidence type="ECO:0000313" key="6">
    <source>
        <dbReference type="RefSeq" id="XP_021800312.1"/>
    </source>
</evidence>
<evidence type="ECO:0000256" key="1">
    <source>
        <dbReference type="ARBA" id="ARBA00022737"/>
    </source>
</evidence>